<dbReference type="STRING" id="694427.Palpr_1932"/>
<protein>
    <recommendedName>
        <fullName evidence="3">Lipoprotein</fullName>
    </recommendedName>
</protein>
<gene>
    <name evidence="1" type="ordered locus">Palpr_1932</name>
</gene>
<name>E4T5S7_PALPW</name>
<keyword evidence="2" id="KW-1185">Reference proteome</keyword>
<dbReference type="RefSeq" id="WP_013445440.1">
    <property type="nucleotide sequence ID" value="NC_014734.1"/>
</dbReference>
<evidence type="ECO:0000313" key="1">
    <source>
        <dbReference type="EMBL" id="ADQ80071.1"/>
    </source>
</evidence>
<reference evidence="1 2" key="2">
    <citation type="journal article" date="2011" name="Stand. Genomic Sci.">
        <title>Complete genome sequence of Paludibacter propionicigenes type strain (WB4).</title>
        <authorList>
            <person name="Gronow S."/>
            <person name="Munk C."/>
            <person name="Lapidus A."/>
            <person name="Nolan M."/>
            <person name="Lucas S."/>
            <person name="Hammon N."/>
            <person name="Deshpande S."/>
            <person name="Cheng J.F."/>
            <person name="Tapia R."/>
            <person name="Han C."/>
            <person name="Goodwin L."/>
            <person name="Pitluck S."/>
            <person name="Liolios K."/>
            <person name="Ivanova N."/>
            <person name="Mavromatis K."/>
            <person name="Mikhailova N."/>
            <person name="Pati A."/>
            <person name="Chen A."/>
            <person name="Palaniappan K."/>
            <person name="Land M."/>
            <person name="Hauser L."/>
            <person name="Chang Y.J."/>
            <person name="Jeffries C.D."/>
            <person name="Brambilla E."/>
            <person name="Rohde M."/>
            <person name="Goker M."/>
            <person name="Detter J.C."/>
            <person name="Woyke T."/>
            <person name="Bristow J."/>
            <person name="Eisen J.A."/>
            <person name="Markowitz V."/>
            <person name="Hugenholtz P."/>
            <person name="Kyrpides N.C."/>
            <person name="Klenk H.P."/>
        </authorList>
    </citation>
    <scope>NUCLEOTIDE SEQUENCE [LARGE SCALE GENOMIC DNA]</scope>
    <source>
        <strain evidence="2">DSM 17365 / JCM 13257 / WB4</strain>
    </source>
</reference>
<evidence type="ECO:0008006" key="3">
    <source>
        <dbReference type="Google" id="ProtNLM"/>
    </source>
</evidence>
<dbReference type="EMBL" id="CP002345">
    <property type="protein sequence ID" value="ADQ80071.1"/>
    <property type="molecule type" value="Genomic_DNA"/>
</dbReference>
<organism evidence="1 2">
    <name type="scientific">Paludibacter propionicigenes (strain DSM 17365 / JCM 13257 / WB4)</name>
    <dbReference type="NCBI Taxonomy" id="694427"/>
    <lineage>
        <taxon>Bacteria</taxon>
        <taxon>Pseudomonadati</taxon>
        <taxon>Bacteroidota</taxon>
        <taxon>Bacteroidia</taxon>
        <taxon>Bacteroidales</taxon>
        <taxon>Paludibacteraceae</taxon>
        <taxon>Paludibacter</taxon>
    </lineage>
</organism>
<dbReference type="AlphaFoldDB" id="E4T5S7"/>
<accession>E4T5S7</accession>
<reference key="1">
    <citation type="submission" date="2010-11" db="EMBL/GenBank/DDBJ databases">
        <title>The complete genome of Paludibacter propionicigenes DSM 17365.</title>
        <authorList>
            <consortium name="US DOE Joint Genome Institute (JGI-PGF)"/>
            <person name="Lucas S."/>
            <person name="Copeland A."/>
            <person name="Lapidus A."/>
            <person name="Bruce D."/>
            <person name="Goodwin L."/>
            <person name="Pitluck S."/>
            <person name="Kyrpides N."/>
            <person name="Mavromatis K."/>
            <person name="Ivanova N."/>
            <person name="Munk A.C."/>
            <person name="Brettin T."/>
            <person name="Detter J.C."/>
            <person name="Han C."/>
            <person name="Tapia R."/>
            <person name="Land M."/>
            <person name="Hauser L."/>
            <person name="Markowitz V."/>
            <person name="Cheng J.-F."/>
            <person name="Hugenholtz P."/>
            <person name="Woyke T."/>
            <person name="Wu D."/>
            <person name="Gronow S."/>
            <person name="Wellnitz S."/>
            <person name="Brambilla E."/>
            <person name="Klenk H.-P."/>
            <person name="Eisen J.A."/>
        </authorList>
    </citation>
    <scope>NUCLEOTIDE SEQUENCE</scope>
    <source>
        <strain>WB4</strain>
    </source>
</reference>
<dbReference type="KEGG" id="ppn:Palpr_1932"/>
<proteinExistence type="predicted"/>
<dbReference type="PROSITE" id="PS51257">
    <property type="entry name" value="PROKAR_LIPOPROTEIN"/>
    <property type="match status" value="1"/>
</dbReference>
<sequence>MKTLQAGKYLLIMVSLLVISCSQSIKTDKSLNGKSIEFIKEKIGNPTSYKEFVLTKSLYEYQYGLLVYYPEPDGKNIHIMEYVWDKEHKNTVIWFHLIEKKWVSLDNITWNPDKVKF</sequence>
<dbReference type="Proteomes" id="UP000008718">
    <property type="component" value="Chromosome"/>
</dbReference>
<dbReference type="HOGENOM" id="CLU_2082543_0_0_10"/>
<evidence type="ECO:0000313" key="2">
    <source>
        <dbReference type="Proteomes" id="UP000008718"/>
    </source>
</evidence>